<dbReference type="Gene3D" id="1.10.510.10">
    <property type="entry name" value="Transferase(Phosphotransferase) domain 1"/>
    <property type="match status" value="1"/>
</dbReference>
<dbReference type="PANTHER" id="PTHR24361">
    <property type="entry name" value="MITOGEN-ACTIVATED KINASE KINASE KINASE"/>
    <property type="match status" value="1"/>
</dbReference>
<dbReference type="OrthoDB" id="436637at2759"/>
<dbReference type="SUPFAM" id="SSF56112">
    <property type="entry name" value="Protein kinase-like (PK-like)"/>
    <property type="match status" value="1"/>
</dbReference>
<feature type="region of interest" description="Disordered" evidence="1">
    <location>
        <begin position="723"/>
        <end position="758"/>
    </location>
</feature>
<accession>A0A8H3AIN8</accession>
<feature type="domain" description="Protein kinase" evidence="2">
    <location>
        <begin position="23"/>
        <end position="351"/>
    </location>
</feature>
<protein>
    <recommendedName>
        <fullName evidence="2">Protein kinase domain-containing protein</fullName>
    </recommendedName>
</protein>
<comment type="caution">
    <text evidence="3">The sequence shown here is derived from an EMBL/GenBank/DDBJ whole genome shotgun (WGS) entry which is preliminary data.</text>
</comment>
<dbReference type="GO" id="GO:0005737">
    <property type="term" value="C:cytoplasm"/>
    <property type="evidence" value="ECO:0007669"/>
    <property type="project" value="TreeGrafter"/>
</dbReference>
<name>A0A8H3AIN8_9AGAM</name>
<sequence length="778" mass="87101">METASSRPNDSSHTFTYLPTGENVESIFLTRGSAADIWKVKGDVANNGDSNRVYISKLIRVTPEDFMSYARPKTTSTNKVCLSPSSFRECSRVKASYPVTKYHGNIFSRNAKRKCWFGFSLHIKTLSKFMGSNKVLTYVLNIVPRGRSGRYFLQKKNEGHLHKEMIVESLTSVELPSRLSPFLRFTTSLKGWNTYTVGTHQWSMAILTRSGKIFIDESGHTKIGEFGLTALCYHAAPLLSTVVFTGFNRWMSPELFNFEPDSIPTPTLASDIWALACTIFEIISEKLPYPNYKHDIRVQRAILKGERPGDFSEEVEGSDSPGFWAMLESCWSENPLQRPSMTSIMASYPQSKSTQSSPNQPTKFPELMLGEAGGEREETSAEEIIERMEEIYTQNEGIKQMQDRADAVMEEFEKSLAIEREAERVHREAIAARKREQRKVQALIDEEMIDEERKKDVQRRIEKVQGRERDTHREENTQQPTSKSVVIPRFDVDLASTGESGTLLRLQQSSNKLDLSSKDVNIASTPEASTQDCDPETVAPNSQDARTSLASLVDDDPVLSPSGDPIISPTTLRVHFKEMAVAPSTRQLMPGLLESSGQADGLVISPVDAAYNRVGSRSISHYGRLTGMRTSPYPLSPSQGQFHGLYSPSSAILHQGNSSLAARQNLAPSTCPQPSTSGGGLPPPPRQKPQNQSVRSPPRTAWVATSRLRIGLRSKTSWEQYRESRLGFDDEGTEDEDEDEDEDGENGDQSNWAWAAGQRIHKHMPSFLDLRTRRQSQL</sequence>
<dbReference type="InterPro" id="IPR053235">
    <property type="entry name" value="Ser_Thr_kinase"/>
</dbReference>
<evidence type="ECO:0000313" key="4">
    <source>
        <dbReference type="Proteomes" id="UP000663861"/>
    </source>
</evidence>
<feature type="region of interest" description="Disordered" evidence="1">
    <location>
        <begin position="662"/>
        <end position="701"/>
    </location>
</feature>
<feature type="compositionally biased region" description="Acidic residues" evidence="1">
    <location>
        <begin position="729"/>
        <end position="746"/>
    </location>
</feature>
<dbReference type="InterPro" id="IPR011009">
    <property type="entry name" value="Kinase-like_dom_sf"/>
</dbReference>
<dbReference type="GO" id="GO:0004674">
    <property type="term" value="F:protein serine/threonine kinase activity"/>
    <property type="evidence" value="ECO:0007669"/>
    <property type="project" value="TreeGrafter"/>
</dbReference>
<evidence type="ECO:0000259" key="2">
    <source>
        <dbReference type="PROSITE" id="PS50011"/>
    </source>
</evidence>
<reference evidence="3" key="1">
    <citation type="submission" date="2021-01" db="EMBL/GenBank/DDBJ databases">
        <authorList>
            <person name="Kaushik A."/>
        </authorList>
    </citation>
    <scope>NUCLEOTIDE SEQUENCE</scope>
    <source>
        <strain evidence="3">AG4-RS23</strain>
    </source>
</reference>
<feature type="compositionally biased region" description="Polar residues" evidence="1">
    <location>
        <begin position="636"/>
        <end position="649"/>
    </location>
</feature>
<feature type="region of interest" description="Disordered" evidence="1">
    <location>
        <begin position="453"/>
        <end position="488"/>
    </location>
</feature>
<dbReference type="InterPro" id="IPR000719">
    <property type="entry name" value="Prot_kinase_dom"/>
</dbReference>
<proteinExistence type="predicted"/>
<organism evidence="3 4">
    <name type="scientific">Rhizoctonia solani</name>
    <dbReference type="NCBI Taxonomy" id="456999"/>
    <lineage>
        <taxon>Eukaryota</taxon>
        <taxon>Fungi</taxon>
        <taxon>Dikarya</taxon>
        <taxon>Basidiomycota</taxon>
        <taxon>Agaricomycotina</taxon>
        <taxon>Agaricomycetes</taxon>
        <taxon>Cantharellales</taxon>
        <taxon>Ceratobasidiaceae</taxon>
        <taxon>Rhizoctonia</taxon>
    </lineage>
</organism>
<dbReference type="AlphaFoldDB" id="A0A8H3AIN8"/>
<gene>
    <name evidence="3" type="ORF">RDB_LOCUS16392</name>
</gene>
<evidence type="ECO:0000256" key="1">
    <source>
        <dbReference type="SAM" id="MobiDB-lite"/>
    </source>
</evidence>
<dbReference type="Proteomes" id="UP000663861">
    <property type="component" value="Unassembled WGS sequence"/>
</dbReference>
<feature type="compositionally biased region" description="Basic and acidic residues" evidence="1">
    <location>
        <begin position="453"/>
        <end position="476"/>
    </location>
</feature>
<feature type="region of interest" description="Disordered" evidence="1">
    <location>
        <begin position="630"/>
        <end position="649"/>
    </location>
</feature>
<dbReference type="PROSITE" id="PS50011">
    <property type="entry name" value="PROTEIN_KINASE_DOM"/>
    <property type="match status" value="1"/>
</dbReference>
<dbReference type="GO" id="GO:0005524">
    <property type="term" value="F:ATP binding"/>
    <property type="evidence" value="ECO:0007669"/>
    <property type="project" value="InterPro"/>
</dbReference>
<dbReference type="EMBL" id="CAJMWY010000242">
    <property type="protein sequence ID" value="CAE6423345.1"/>
    <property type="molecule type" value="Genomic_DNA"/>
</dbReference>
<dbReference type="PANTHER" id="PTHR24361:SF613">
    <property type="entry name" value="NUCLEAR RECEPTOR-BINDING PROTEIN-RELATED"/>
    <property type="match status" value="1"/>
</dbReference>
<evidence type="ECO:0000313" key="3">
    <source>
        <dbReference type="EMBL" id="CAE6423345.1"/>
    </source>
</evidence>
<dbReference type="Pfam" id="PF00069">
    <property type="entry name" value="Pkinase"/>
    <property type="match status" value="1"/>
</dbReference>